<feature type="domain" description="DUF4342" evidence="2">
    <location>
        <begin position="18"/>
        <end position="94"/>
    </location>
</feature>
<dbReference type="Pfam" id="PF14242">
    <property type="entry name" value="DUF4342"/>
    <property type="match status" value="1"/>
</dbReference>
<evidence type="ECO:0000259" key="2">
    <source>
        <dbReference type="Pfam" id="PF14242"/>
    </source>
</evidence>
<proteinExistence type="predicted"/>
<organism evidence="3 4">
    <name type="scientific">Candidatus Falkowbacteria bacterium GW2011_GWF2_39_8</name>
    <dbReference type="NCBI Taxonomy" id="1618642"/>
    <lineage>
        <taxon>Bacteria</taxon>
        <taxon>Candidatus Falkowiibacteriota</taxon>
    </lineage>
</organism>
<dbReference type="InterPro" id="IPR025642">
    <property type="entry name" value="DUF4342"/>
</dbReference>
<sequence length="96" mass="10380">MANAKNKQKQEKCENCSEEFSKEFKLSGEKLVKKVKELIKEGNARKIIIKNEKGKAIMEIPVTVGAVGVVLAPVLAAVGALAALVTECTIEVVKKK</sequence>
<keyword evidence="1" id="KW-1133">Transmembrane helix</keyword>
<accession>A0A0G0SFB3</accession>
<evidence type="ECO:0000313" key="4">
    <source>
        <dbReference type="Proteomes" id="UP000034137"/>
    </source>
</evidence>
<feature type="transmembrane region" description="Helical" evidence="1">
    <location>
        <begin position="60"/>
        <end position="85"/>
    </location>
</feature>
<protein>
    <recommendedName>
        <fullName evidence="2">DUF4342 domain-containing protein</fullName>
    </recommendedName>
</protein>
<keyword evidence="1" id="KW-0472">Membrane</keyword>
<comment type="caution">
    <text evidence="3">The sequence shown here is derived from an EMBL/GenBank/DDBJ whole genome shotgun (WGS) entry which is preliminary data.</text>
</comment>
<dbReference type="EMBL" id="LBXO01000009">
    <property type="protein sequence ID" value="KKR33395.1"/>
    <property type="molecule type" value="Genomic_DNA"/>
</dbReference>
<reference evidence="3 4" key="1">
    <citation type="journal article" date="2015" name="Nature">
        <title>rRNA introns, odd ribosomes, and small enigmatic genomes across a large radiation of phyla.</title>
        <authorList>
            <person name="Brown C.T."/>
            <person name="Hug L.A."/>
            <person name="Thomas B.C."/>
            <person name="Sharon I."/>
            <person name="Castelle C.J."/>
            <person name="Singh A."/>
            <person name="Wilkins M.J."/>
            <person name="Williams K.H."/>
            <person name="Banfield J.F."/>
        </authorList>
    </citation>
    <scope>NUCLEOTIDE SEQUENCE [LARGE SCALE GENOMIC DNA]</scope>
</reference>
<gene>
    <name evidence="3" type="ORF">UT64_C0009G0007</name>
</gene>
<keyword evidence="1" id="KW-0812">Transmembrane</keyword>
<evidence type="ECO:0000256" key="1">
    <source>
        <dbReference type="SAM" id="Phobius"/>
    </source>
</evidence>
<name>A0A0G0SFB3_9BACT</name>
<dbReference type="AlphaFoldDB" id="A0A0G0SFB3"/>
<dbReference type="Proteomes" id="UP000034137">
    <property type="component" value="Unassembled WGS sequence"/>
</dbReference>
<evidence type="ECO:0000313" key="3">
    <source>
        <dbReference type="EMBL" id="KKR33395.1"/>
    </source>
</evidence>